<feature type="compositionally biased region" description="Low complexity" evidence="1">
    <location>
        <begin position="163"/>
        <end position="218"/>
    </location>
</feature>
<evidence type="ECO:0000259" key="2">
    <source>
        <dbReference type="Pfam" id="PF21473"/>
    </source>
</evidence>
<accession>A0A9P6R9E6</accession>
<comment type="caution">
    <text evidence="3">The sequence shown here is derived from an EMBL/GenBank/DDBJ whole genome shotgun (WGS) entry which is preliminary data.</text>
</comment>
<evidence type="ECO:0000313" key="3">
    <source>
        <dbReference type="EMBL" id="KAG0313836.1"/>
    </source>
</evidence>
<proteinExistence type="predicted"/>
<dbReference type="OrthoDB" id="2274046at2759"/>
<dbReference type="InterPro" id="IPR048970">
    <property type="entry name" value="OB_Ssb-like"/>
</dbReference>
<gene>
    <name evidence="3" type="ORF">BGZ99_008536</name>
</gene>
<reference evidence="3" key="1">
    <citation type="journal article" date="2020" name="Fungal Divers.">
        <title>Resolving the Mortierellaceae phylogeny through synthesis of multi-gene phylogenetics and phylogenomics.</title>
        <authorList>
            <person name="Vandepol N."/>
            <person name="Liber J."/>
            <person name="Desiro A."/>
            <person name="Na H."/>
            <person name="Kennedy M."/>
            <person name="Barry K."/>
            <person name="Grigoriev I.V."/>
            <person name="Miller A.N."/>
            <person name="O'Donnell K."/>
            <person name="Stajich J.E."/>
            <person name="Bonito G."/>
        </authorList>
    </citation>
    <scope>NUCLEOTIDE SEQUENCE</scope>
    <source>
        <strain evidence="3">REB-010B</strain>
    </source>
</reference>
<dbReference type="PANTHER" id="PTHR31472">
    <property type="entry name" value="OS05G0244600 PROTEIN"/>
    <property type="match status" value="1"/>
</dbReference>
<dbReference type="EMBL" id="JAAAIP010000668">
    <property type="protein sequence ID" value="KAG0313836.1"/>
    <property type="molecule type" value="Genomic_DNA"/>
</dbReference>
<name>A0A9P6R9E6_9FUNG</name>
<dbReference type="Gene3D" id="2.40.50.140">
    <property type="entry name" value="Nucleic acid-binding proteins"/>
    <property type="match status" value="1"/>
</dbReference>
<feature type="domain" description="Single-stranded DNA binding protein Ssb-like OB fold" evidence="2">
    <location>
        <begin position="11"/>
        <end position="95"/>
    </location>
</feature>
<dbReference type="Proteomes" id="UP000738325">
    <property type="component" value="Unassembled WGS sequence"/>
</dbReference>
<dbReference type="InterPro" id="IPR012340">
    <property type="entry name" value="NA-bd_OB-fold"/>
</dbReference>
<dbReference type="AlphaFoldDB" id="A0A9P6R9E6"/>
<evidence type="ECO:0000313" key="4">
    <source>
        <dbReference type="Proteomes" id="UP000738325"/>
    </source>
</evidence>
<protein>
    <recommendedName>
        <fullName evidence="2">Single-stranded DNA binding protein Ssb-like OB fold domain-containing protein</fullName>
    </recommendedName>
</protein>
<keyword evidence="4" id="KW-1185">Reference proteome</keyword>
<sequence length="256" mass="27173">MATQFVNVASLVPDQHHCNLRLRVLSVEAIAETVHPETGKSVQSAEAIVGDDTACILLNLKNDQVNLLARNNARLEILNARVNMYRGFMRLEVNEDEDSGEDSDVDGRGRPSITAIMDEDEDDLDSQLSRDGNKVVVTVIDTSDMPATATANSIPRDVQEEFSSASTSTTSAGSSTGQGSGATTTMAATSSSTSTATIASGSPSSNSLSSSSSSSTLSRDQLEMEMRLGTGGSVPLVEYYRTIEFAYFSTVEPVGR</sequence>
<dbReference type="Pfam" id="PF21473">
    <property type="entry name" value="OB_Ssb-like"/>
    <property type="match status" value="1"/>
</dbReference>
<dbReference type="PANTHER" id="PTHR31472:SF5">
    <property type="entry name" value="OS05G0244600 PROTEIN"/>
    <property type="match status" value="1"/>
</dbReference>
<feature type="region of interest" description="Disordered" evidence="1">
    <location>
        <begin position="147"/>
        <end position="220"/>
    </location>
</feature>
<organism evidence="3 4">
    <name type="scientific">Dissophora globulifera</name>
    <dbReference type="NCBI Taxonomy" id="979702"/>
    <lineage>
        <taxon>Eukaryota</taxon>
        <taxon>Fungi</taxon>
        <taxon>Fungi incertae sedis</taxon>
        <taxon>Mucoromycota</taxon>
        <taxon>Mortierellomycotina</taxon>
        <taxon>Mortierellomycetes</taxon>
        <taxon>Mortierellales</taxon>
        <taxon>Mortierellaceae</taxon>
        <taxon>Dissophora</taxon>
    </lineage>
</organism>
<evidence type="ECO:0000256" key="1">
    <source>
        <dbReference type="SAM" id="MobiDB-lite"/>
    </source>
</evidence>
<dbReference type="SUPFAM" id="SSF50249">
    <property type="entry name" value="Nucleic acid-binding proteins"/>
    <property type="match status" value="1"/>
</dbReference>